<proteinExistence type="predicted"/>
<gene>
    <name evidence="1" type="ORF">AA0521_0889</name>
</gene>
<dbReference type="EMBL" id="BAQJ01000025">
    <property type="protein sequence ID" value="GBQ67022.1"/>
    <property type="molecule type" value="Genomic_DNA"/>
</dbReference>
<name>A0ABQ0PFY9_9PROT</name>
<dbReference type="Proteomes" id="UP001061452">
    <property type="component" value="Unassembled WGS sequence"/>
</dbReference>
<sequence>MSLLTPRQPLCRGKELLLHAQQGTRLIQQDQADIRQPDPTRQALEQQDAQFIFKLLDLLAQRWLFYA</sequence>
<comment type="caution">
    <text evidence="1">The sequence shown here is derived from an EMBL/GenBank/DDBJ whole genome shotgun (WGS) entry which is preliminary data.</text>
</comment>
<organism evidence="1 2">
    <name type="scientific">Komagataeibacter intermedius NRIC 0521</name>
    <dbReference type="NCBI Taxonomy" id="1307934"/>
    <lineage>
        <taxon>Bacteria</taxon>
        <taxon>Pseudomonadati</taxon>
        <taxon>Pseudomonadota</taxon>
        <taxon>Alphaproteobacteria</taxon>
        <taxon>Acetobacterales</taxon>
        <taxon>Acetobacteraceae</taxon>
        <taxon>Komagataeibacter</taxon>
    </lineage>
</organism>
<reference evidence="1" key="1">
    <citation type="submission" date="2013-04" db="EMBL/GenBank/DDBJ databases">
        <title>The genome sequencing project of 58 acetic acid bacteria.</title>
        <authorList>
            <person name="Okamoto-Kainuma A."/>
            <person name="Ishikawa M."/>
            <person name="Umino S."/>
            <person name="Koizumi Y."/>
            <person name="Shiwa Y."/>
            <person name="Yoshikawa H."/>
            <person name="Matsutani M."/>
            <person name="Matsushita K."/>
        </authorList>
    </citation>
    <scope>NUCLEOTIDE SEQUENCE</scope>
    <source>
        <strain evidence="1">NRIC 0521</strain>
    </source>
</reference>
<evidence type="ECO:0000313" key="1">
    <source>
        <dbReference type="EMBL" id="GBQ67022.1"/>
    </source>
</evidence>
<accession>A0ABQ0PFY9</accession>
<evidence type="ECO:0000313" key="2">
    <source>
        <dbReference type="Proteomes" id="UP001061452"/>
    </source>
</evidence>
<keyword evidence="2" id="KW-1185">Reference proteome</keyword>
<protein>
    <submittedName>
        <fullName evidence="1">Uncharacterized protein</fullName>
    </submittedName>
</protein>